<protein>
    <submittedName>
        <fullName evidence="1">Uncharacterized protein</fullName>
    </submittedName>
</protein>
<comment type="caution">
    <text evidence="1">The sequence shown here is derived from an EMBL/GenBank/DDBJ whole genome shotgun (WGS) entry which is preliminary data.</text>
</comment>
<gene>
    <name evidence="1" type="ORF">S06H3_55736</name>
</gene>
<evidence type="ECO:0000313" key="1">
    <source>
        <dbReference type="EMBL" id="GAI58735.1"/>
    </source>
</evidence>
<dbReference type="AlphaFoldDB" id="X1R6H2"/>
<reference evidence="1" key="1">
    <citation type="journal article" date="2014" name="Front. Microbiol.">
        <title>High frequency of phylogenetically diverse reductive dehalogenase-homologous genes in deep subseafloor sedimentary metagenomes.</title>
        <authorList>
            <person name="Kawai M."/>
            <person name="Futagami T."/>
            <person name="Toyoda A."/>
            <person name="Takaki Y."/>
            <person name="Nishi S."/>
            <person name="Hori S."/>
            <person name="Arai W."/>
            <person name="Tsubouchi T."/>
            <person name="Morono Y."/>
            <person name="Uchiyama I."/>
            <person name="Ito T."/>
            <person name="Fujiyama A."/>
            <person name="Inagaki F."/>
            <person name="Takami H."/>
        </authorList>
    </citation>
    <scope>NUCLEOTIDE SEQUENCE</scope>
    <source>
        <strain evidence="1">Expedition CK06-06</strain>
    </source>
</reference>
<accession>X1R6H2</accession>
<proteinExistence type="predicted"/>
<organism evidence="1">
    <name type="scientific">marine sediment metagenome</name>
    <dbReference type="NCBI Taxonomy" id="412755"/>
    <lineage>
        <taxon>unclassified sequences</taxon>
        <taxon>metagenomes</taxon>
        <taxon>ecological metagenomes</taxon>
    </lineage>
</organism>
<sequence>MDRELFSGGGQNYYDVLLNATAAQYVSIIGANTFNSLSIPNSKNISFEGGATQTYGNNGFSMTSGTGCLDFVNLKTTLPGNPATLSMPAGVFPGDWLYIQDVKATGGATWDANNSIGIGDVSGWNIIPIPSVYMSLQVLM</sequence>
<dbReference type="EMBL" id="BARV01035758">
    <property type="protein sequence ID" value="GAI58735.1"/>
    <property type="molecule type" value="Genomic_DNA"/>
</dbReference>
<name>X1R6H2_9ZZZZ</name>